<dbReference type="Proteomes" id="UP001152622">
    <property type="component" value="Chromosome 1"/>
</dbReference>
<evidence type="ECO:0000256" key="1">
    <source>
        <dbReference type="SAM" id="MobiDB-lite"/>
    </source>
</evidence>
<name>A0A9Q1GDP6_SYNKA</name>
<feature type="region of interest" description="Disordered" evidence="1">
    <location>
        <begin position="32"/>
        <end position="62"/>
    </location>
</feature>
<dbReference type="EMBL" id="JAINUF010000001">
    <property type="protein sequence ID" value="KAJ8381651.1"/>
    <property type="molecule type" value="Genomic_DNA"/>
</dbReference>
<evidence type="ECO:0000313" key="2">
    <source>
        <dbReference type="EMBL" id="KAJ8381651.1"/>
    </source>
</evidence>
<dbReference type="AlphaFoldDB" id="A0A9Q1GDP6"/>
<evidence type="ECO:0000313" key="3">
    <source>
        <dbReference type="Proteomes" id="UP001152622"/>
    </source>
</evidence>
<sequence length="152" mass="16609">MIYRGPRLNEICSSVTPRSEIYGGRALMLTDNLPSQRPKGDICDQVHSRKTGGGESEALPAPRLLEVSRNDVAHGGTSGPQALIGMATIREGSQGPSDAGVQKQQQLVSIDRMVSNYFTVTEEYLNTSDRDVWRLSGYRDAHFSAVSEVVLE</sequence>
<comment type="caution">
    <text evidence="2">The sequence shown here is derived from an EMBL/GenBank/DDBJ whole genome shotgun (WGS) entry which is preliminary data.</text>
</comment>
<reference evidence="2" key="1">
    <citation type="journal article" date="2023" name="Science">
        <title>Genome structures resolve the early diversification of teleost fishes.</title>
        <authorList>
            <person name="Parey E."/>
            <person name="Louis A."/>
            <person name="Montfort J."/>
            <person name="Bouchez O."/>
            <person name="Roques C."/>
            <person name="Iampietro C."/>
            <person name="Lluch J."/>
            <person name="Castinel A."/>
            <person name="Donnadieu C."/>
            <person name="Desvignes T."/>
            <person name="Floi Bucao C."/>
            <person name="Jouanno E."/>
            <person name="Wen M."/>
            <person name="Mejri S."/>
            <person name="Dirks R."/>
            <person name="Jansen H."/>
            <person name="Henkel C."/>
            <person name="Chen W.J."/>
            <person name="Zahm M."/>
            <person name="Cabau C."/>
            <person name="Klopp C."/>
            <person name="Thompson A.W."/>
            <person name="Robinson-Rechavi M."/>
            <person name="Braasch I."/>
            <person name="Lecointre G."/>
            <person name="Bobe J."/>
            <person name="Postlethwait J.H."/>
            <person name="Berthelot C."/>
            <person name="Roest Crollius H."/>
            <person name="Guiguen Y."/>
        </authorList>
    </citation>
    <scope>NUCLEOTIDE SEQUENCE</scope>
    <source>
        <strain evidence="2">WJC10195</strain>
    </source>
</reference>
<accession>A0A9Q1GDP6</accession>
<organism evidence="2 3">
    <name type="scientific">Synaphobranchus kaupii</name>
    <name type="common">Kaup's arrowtooth eel</name>
    <dbReference type="NCBI Taxonomy" id="118154"/>
    <lineage>
        <taxon>Eukaryota</taxon>
        <taxon>Metazoa</taxon>
        <taxon>Chordata</taxon>
        <taxon>Craniata</taxon>
        <taxon>Vertebrata</taxon>
        <taxon>Euteleostomi</taxon>
        <taxon>Actinopterygii</taxon>
        <taxon>Neopterygii</taxon>
        <taxon>Teleostei</taxon>
        <taxon>Anguilliformes</taxon>
        <taxon>Synaphobranchidae</taxon>
        <taxon>Synaphobranchus</taxon>
    </lineage>
</organism>
<gene>
    <name evidence="2" type="ORF">SKAU_G00024290</name>
</gene>
<protein>
    <submittedName>
        <fullName evidence="2">Uncharacterized protein</fullName>
    </submittedName>
</protein>
<keyword evidence="3" id="KW-1185">Reference proteome</keyword>
<proteinExistence type="predicted"/>
<feature type="compositionally biased region" description="Basic and acidic residues" evidence="1">
    <location>
        <begin position="38"/>
        <end position="47"/>
    </location>
</feature>